<reference evidence="3" key="1">
    <citation type="submission" date="2021-01" db="EMBL/GenBank/DDBJ databases">
        <authorList>
            <person name="Corre E."/>
            <person name="Pelletier E."/>
            <person name="Niang G."/>
            <person name="Scheremetjew M."/>
            <person name="Finn R."/>
            <person name="Kale V."/>
            <person name="Holt S."/>
            <person name="Cochrane G."/>
            <person name="Meng A."/>
            <person name="Brown T."/>
            <person name="Cohen L."/>
        </authorList>
    </citation>
    <scope>NUCLEOTIDE SEQUENCE</scope>
    <source>
        <strain evidence="3">CCMP494</strain>
    </source>
</reference>
<feature type="domain" description="Selenoprotein F/M" evidence="2">
    <location>
        <begin position="3"/>
        <end position="62"/>
    </location>
</feature>
<dbReference type="InterPro" id="IPR014912">
    <property type="entry name" value="Sep15_SelM_dom"/>
</dbReference>
<dbReference type="AlphaFoldDB" id="A0A7S0KS96"/>
<dbReference type="Gene3D" id="3.40.30.50">
    <property type="entry name" value="Sep15/SelM thioredoxin-like domain, active-site redox motif"/>
    <property type="match status" value="1"/>
</dbReference>
<evidence type="ECO:0000259" key="2">
    <source>
        <dbReference type="Pfam" id="PF08806"/>
    </source>
</evidence>
<evidence type="ECO:0000313" key="3">
    <source>
        <dbReference type="EMBL" id="CAD8590989.1"/>
    </source>
</evidence>
<accession>A0A7S0KS96</accession>
<dbReference type="SUPFAM" id="SSF52833">
    <property type="entry name" value="Thioredoxin-like"/>
    <property type="match status" value="1"/>
</dbReference>
<dbReference type="InterPro" id="IPR036249">
    <property type="entry name" value="Thioredoxin-like_sf"/>
</dbReference>
<sequence>MKSFLKVEVEKEQAYPGVGVKWERGHPVTLVLYDELDKEVERHNMEGWEVDKVRDMLHARGFHKKAADKLPGAKIGFNWLGSKSGEADRSNHRTQPLATAGLATALKVG</sequence>
<dbReference type="Pfam" id="PF08806">
    <property type="entry name" value="Sep15_SelM"/>
    <property type="match status" value="1"/>
</dbReference>
<organism evidence="3">
    <name type="scientific">Micromonas pusilla</name>
    <name type="common">Picoplanktonic green alga</name>
    <name type="synonym">Chromulina pusilla</name>
    <dbReference type="NCBI Taxonomy" id="38833"/>
    <lineage>
        <taxon>Eukaryota</taxon>
        <taxon>Viridiplantae</taxon>
        <taxon>Chlorophyta</taxon>
        <taxon>Mamiellophyceae</taxon>
        <taxon>Mamiellales</taxon>
        <taxon>Mamiellaceae</taxon>
        <taxon>Micromonas</taxon>
    </lineage>
</organism>
<gene>
    <name evidence="3" type="ORF">MSP1404_LOCUS8393</name>
</gene>
<name>A0A7S0KS96_MICPS</name>
<proteinExistence type="inferred from homology"/>
<dbReference type="InterPro" id="IPR038219">
    <property type="entry name" value="Sep15/SelM_sf"/>
</dbReference>
<comment type="similarity">
    <text evidence="1">Belongs to the selenoprotein M/F family.</text>
</comment>
<dbReference type="EMBL" id="HBEV01010860">
    <property type="protein sequence ID" value="CAD8590989.1"/>
    <property type="molecule type" value="Transcribed_RNA"/>
</dbReference>
<protein>
    <recommendedName>
        <fullName evidence="2">Selenoprotein F/M domain-containing protein</fullName>
    </recommendedName>
</protein>
<evidence type="ECO:0000256" key="1">
    <source>
        <dbReference type="ARBA" id="ARBA00005742"/>
    </source>
</evidence>